<accession>N9SNP7</accession>
<comment type="caution">
    <text evidence="2">The sequence shown here is derived from an EMBL/GenBank/DDBJ whole genome shotgun (WGS) entry which is preliminary data.</text>
</comment>
<gene>
    <name evidence="2" type="ORF">F902_04195</name>
</gene>
<evidence type="ECO:0000313" key="3">
    <source>
        <dbReference type="Proteomes" id="UP000013084"/>
    </source>
</evidence>
<dbReference type="Proteomes" id="UP000013084">
    <property type="component" value="Unassembled WGS sequence"/>
</dbReference>
<keyword evidence="3" id="KW-1185">Reference proteome</keyword>
<feature type="compositionally biased region" description="Polar residues" evidence="1">
    <location>
        <begin position="19"/>
        <end position="38"/>
    </location>
</feature>
<dbReference type="AlphaFoldDB" id="N9SNP7"/>
<evidence type="ECO:0000313" key="2">
    <source>
        <dbReference type="EMBL" id="ENX52932.1"/>
    </source>
</evidence>
<organism evidence="2 3">
    <name type="scientific">Acinetobacter higginsii</name>
    <dbReference type="NCBI Taxonomy" id="70347"/>
    <lineage>
        <taxon>Bacteria</taxon>
        <taxon>Pseudomonadati</taxon>
        <taxon>Pseudomonadota</taxon>
        <taxon>Gammaproteobacteria</taxon>
        <taxon>Moraxellales</taxon>
        <taxon>Moraxellaceae</taxon>
        <taxon>Acinetobacter</taxon>
    </lineage>
</organism>
<reference evidence="2 3" key="1">
    <citation type="submission" date="2013-02" db="EMBL/GenBank/DDBJ databases">
        <title>The Genome Sequence of Acinetobacter sp. CIP 70.18.</title>
        <authorList>
            <consortium name="The Broad Institute Genome Sequencing Platform"/>
            <consortium name="The Broad Institute Genome Sequencing Center for Infectious Disease"/>
            <person name="Cerqueira G."/>
            <person name="Feldgarden M."/>
            <person name="Courvalin P."/>
            <person name="Perichon B."/>
            <person name="Grillot-Courvalin C."/>
            <person name="Clermont D."/>
            <person name="Rocha E."/>
            <person name="Yoon E.-J."/>
            <person name="Nemec A."/>
            <person name="Walker B."/>
            <person name="Young S.K."/>
            <person name="Zeng Q."/>
            <person name="Gargeya S."/>
            <person name="Fitzgerald M."/>
            <person name="Haas B."/>
            <person name="Abouelleil A."/>
            <person name="Alvarado L."/>
            <person name="Arachchi H.M."/>
            <person name="Berlin A.M."/>
            <person name="Chapman S.B."/>
            <person name="Dewar J."/>
            <person name="Goldberg J."/>
            <person name="Griggs A."/>
            <person name="Gujja S."/>
            <person name="Hansen M."/>
            <person name="Howarth C."/>
            <person name="Imamovic A."/>
            <person name="Larimer J."/>
            <person name="McCowan C."/>
            <person name="Murphy C."/>
            <person name="Neiman D."/>
            <person name="Pearson M."/>
            <person name="Priest M."/>
            <person name="Roberts A."/>
            <person name="Saif S."/>
            <person name="Shea T."/>
            <person name="Sisk P."/>
            <person name="Sykes S."/>
            <person name="Wortman J."/>
            <person name="Nusbaum C."/>
            <person name="Birren B."/>
        </authorList>
    </citation>
    <scope>NUCLEOTIDE SEQUENCE [LARGE SCALE GENOMIC DNA]</scope>
    <source>
        <strain evidence="2 3">CIP 70.18</strain>
    </source>
</reference>
<proteinExistence type="predicted"/>
<name>N9SNP7_9GAMM</name>
<evidence type="ECO:0000256" key="1">
    <source>
        <dbReference type="SAM" id="MobiDB-lite"/>
    </source>
</evidence>
<dbReference type="EMBL" id="APRN01000043">
    <property type="protein sequence ID" value="ENX52932.1"/>
    <property type="molecule type" value="Genomic_DNA"/>
</dbReference>
<sequence length="38" mass="4094">MPGWLKNPVEGGQGGSAPLRTSFSDQEKLSSANYLNKK</sequence>
<feature type="region of interest" description="Disordered" evidence="1">
    <location>
        <begin position="1"/>
        <end position="38"/>
    </location>
</feature>
<protein>
    <submittedName>
        <fullName evidence="2">Uncharacterized protein</fullName>
    </submittedName>
</protein>
<dbReference type="HOGENOM" id="CLU_3323464_0_0_6"/>